<name>A0A8X6KLD9_TRICU</name>
<gene>
    <name evidence="3" type="ORF">TNCT_638481</name>
</gene>
<feature type="region of interest" description="Disordered" evidence="1">
    <location>
        <begin position="70"/>
        <end position="90"/>
    </location>
</feature>
<comment type="caution">
    <text evidence="3">The sequence shown here is derived from an EMBL/GenBank/DDBJ whole genome shotgun (WGS) entry which is preliminary data.</text>
</comment>
<organism evidence="3 4">
    <name type="scientific">Trichonephila clavata</name>
    <name type="common">Joro spider</name>
    <name type="synonym">Nephila clavata</name>
    <dbReference type="NCBI Taxonomy" id="2740835"/>
    <lineage>
        <taxon>Eukaryota</taxon>
        <taxon>Metazoa</taxon>
        <taxon>Ecdysozoa</taxon>
        <taxon>Arthropoda</taxon>
        <taxon>Chelicerata</taxon>
        <taxon>Arachnida</taxon>
        <taxon>Araneae</taxon>
        <taxon>Araneomorphae</taxon>
        <taxon>Entelegynae</taxon>
        <taxon>Araneoidea</taxon>
        <taxon>Nephilidae</taxon>
        <taxon>Trichonephila</taxon>
    </lineage>
</organism>
<dbReference type="EMBL" id="BMAO01011852">
    <property type="protein sequence ID" value="GFQ77181.1"/>
    <property type="molecule type" value="Genomic_DNA"/>
</dbReference>
<protein>
    <recommendedName>
        <fullName evidence="2">DUF5679 domain-containing protein</fullName>
    </recommendedName>
</protein>
<dbReference type="Pfam" id="PF18930">
    <property type="entry name" value="DUF5679"/>
    <property type="match status" value="1"/>
</dbReference>
<dbReference type="AlphaFoldDB" id="A0A8X6KLD9"/>
<dbReference type="Proteomes" id="UP000887116">
    <property type="component" value="Unassembled WGS sequence"/>
</dbReference>
<sequence length="90" mass="10339">MLFIIQTIDSMTKLHACFSYNNQETMETTWLYCPKCQMRTETLNTKAVVSKKNQPMMQGNCVKCQTKKSGFVKRKQDHEFSGTDSSSPMS</sequence>
<reference evidence="3" key="1">
    <citation type="submission" date="2020-07" db="EMBL/GenBank/DDBJ databases">
        <title>Multicomponent nature underlies the extraordinary mechanical properties of spider dragline silk.</title>
        <authorList>
            <person name="Kono N."/>
            <person name="Nakamura H."/>
            <person name="Mori M."/>
            <person name="Yoshida Y."/>
            <person name="Ohtoshi R."/>
            <person name="Malay A.D."/>
            <person name="Moran D.A.P."/>
            <person name="Tomita M."/>
            <person name="Numata K."/>
            <person name="Arakawa K."/>
        </authorList>
    </citation>
    <scope>NUCLEOTIDE SEQUENCE</scope>
</reference>
<evidence type="ECO:0000259" key="2">
    <source>
        <dbReference type="Pfam" id="PF18930"/>
    </source>
</evidence>
<keyword evidence="4" id="KW-1185">Reference proteome</keyword>
<evidence type="ECO:0000313" key="4">
    <source>
        <dbReference type="Proteomes" id="UP000887116"/>
    </source>
</evidence>
<dbReference type="InterPro" id="IPR044044">
    <property type="entry name" value="DUF5679"/>
</dbReference>
<proteinExistence type="predicted"/>
<feature type="domain" description="DUF5679" evidence="2">
    <location>
        <begin position="32"/>
        <end position="69"/>
    </location>
</feature>
<evidence type="ECO:0000313" key="3">
    <source>
        <dbReference type="EMBL" id="GFQ77181.1"/>
    </source>
</evidence>
<evidence type="ECO:0000256" key="1">
    <source>
        <dbReference type="SAM" id="MobiDB-lite"/>
    </source>
</evidence>
<accession>A0A8X6KLD9</accession>